<name>A0ACB7XXC8_9ERIC</name>
<dbReference type="Proteomes" id="UP000828048">
    <property type="component" value="Chromosome 5"/>
</dbReference>
<sequence>METTRRDMRHIGDHSNLCRLIEDSLRPFTNPGQYLQEELGVLTKEIEKDLLIVLSQVFRQIHRWIDEIDGDSNDNVVELKVAASDRKTSLRSDHDCLPKLIGDLIVFLSFESKLVQHLAGNILVAISDYIVASGSDLDEFMQSLCLCLELAVSNALLHSLEIPTTKALVTNCDSSIATISWTSKLKKANWSSVACVLRVLRIILKHLKQDFDDQLLGVYLESISSCFTNVPWNSLDHIHGDQNCGAVKLSSGNAFYSKAGQLDSRLLFRGTLVQIFCSLVSQSVWMETAGGVSSNKHPVICEIRNLIPKILAWCLGDGDRNNMCLSEYFRHKILMLMIRISFQLHLEYSLLVSWLHLIHKYFEDLLLLPMTPLVSDQDTLEGSPFLASISDVGMCSLTSSHLQRLALFFFLRCSLCLVSMKDKTAEECQCENMKICMISDPECCSRKKGLSEIYWWLQGHLPAEMFVTCESYYGRCTNFSLSFLRLFIHEDDILFEVLLQLFCLPLFAKQLICKDRCAFVEMKDDMLFHVSNLFNPVHLFHLFLAELHYDHEVLLDYLISKDTGANSAEYLLRSLRLVCDSWYVFVEFSMEGEIVNTTDVYKSSAKKRKVLADESEILGHLPSSSVKSKGILSPGKQQLKNLMNGSKHYGAKKLPFENAKDCLLSLKKSVQSLHKKHLFPYNPEVLLKRLMRFQGLCQGVK</sequence>
<reference evidence="1 2" key="1">
    <citation type="journal article" date="2021" name="Hortic Res">
        <title>High-quality reference genome and annotation aids understanding of berry development for evergreen blueberry (Vaccinium darrowii).</title>
        <authorList>
            <person name="Yu J."/>
            <person name="Hulse-Kemp A.M."/>
            <person name="Babiker E."/>
            <person name="Staton M."/>
        </authorList>
    </citation>
    <scope>NUCLEOTIDE SEQUENCE [LARGE SCALE GENOMIC DNA]</scope>
    <source>
        <strain evidence="2">cv. NJ 8807/NJ 8810</strain>
        <tissue evidence="1">Young leaf</tissue>
    </source>
</reference>
<keyword evidence="2" id="KW-1185">Reference proteome</keyword>
<organism evidence="1 2">
    <name type="scientific">Vaccinium darrowii</name>
    <dbReference type="NCBI Taxonomy" id="229202"/>
    <lineage>
        <taxon>Eukaryota</taxon>
        <taxon>Viridiplantae</taxon>
        <taxon>Streptophyta</taxon>
        <taxon>Embryophyta</taxon>
        <taxon>Tracheophyta</taxon>
        <taxon>Spermatophyta</taxon>
        <taxon>Magnoliopsida</taxon>
        <taxon>eudicotyledons</taxon>
        <taxon>Gunneridae</taxon>
        <taxon>Pentapetalae</taxon>
        <taxon>asterids</taxon>
        <taxon>Ericales</taxon>
        <taxon>Ericaceae</taxon>
        <taxon>Vaccinioideae</taxon>
        <taxon>Vaccinieae</taxon>
        <taxon>Vaccinium</taxon>
    </lineage>
</organism>
<protein>
    <submittedName>
        <fullName evidence="1">Uncharacterized protein</fullName>
    </submittedName>
</protein>
<accession>A0ACB7XXC8</accession>
<evidence type="ECO:0000313" key="2">
    <source>
        <dbReference type="Proteomes" id="UP000828048"/>
    </source>
</evidence>
<gene>
    <name evidence="1" type="ORF">Vadar_004166</name>
</gene>
<dbReference type="EMBL" id="CM037155">
    <property type="protein sequence ID" value="KAH7845628.1"/>
    <property type="molecule type" value="Genomic_DNA"/>
</dbReference>
<proteinExistence type="predicted"/>
<comment type="caution">
    <text evidence="1">The sequence shown here is derived from an EMBL/GenBank/DDBJ whole genome shotgun (WGS) entry which is preliminary data.</text>
</comment>
<evidence type="ECO:0000313" key="1">
    <source>
        <dbReference type="EMBL" id="KAH7845628.1"/>
    </source>
</evidence>